<comment type="caution">
    <text evidence="1">The sequence shown here is derived from an EMBL/GenBank/DDBJ whole genome shotgun (WGS) entry which is preliminary data.</text>
</comment>
<dbReference type="Gene3D" id="3.30.1870.10">
    <property type="entry name" value="EreA-like, domain 2"/>
    <property type="match status" value="1"/>
</dbReference>
<name>A0ABU5RDS6_9PSEU</name>
<dbReference type="RefSeq" id="WP_323332200.1">
    <property type="nucleotide sequence ID" value="NZ_JAYFSI010000009.1"/>
</dbReference>
<dbReference type="PANTHER" id="PTHR31299">
    <property type="entry name" value="ESTERASE, PUTATIVE (AFU_ORTHOLOGUE AFUA_1G05850)-RELATED"/>
    <property type="match status" value="1"/>
</dbReference>
<gene>
    <name evidence="1" type="ORF">VA596_33180</name>
</gene>
<dbReference type="Pfam" id="PF05139">
    <property type="entry name" value="Erythro_esteras"/>
    <property type="match status" value="1"/>
</dbReference>
<dbReference type="EMBL" id="JAYFSI010000009">
    <property type="protein sequence ID" value="MEA5364425.1"/>
    <property type="molecule type" value="Genomic_DNA"/>
</dbReference>
<evidence type="ECO:0000313" key="2">
    <source>
        <dbReference type="Proteomes" id="UP001304298"/>
    </source>
</evidence>
<dbReference type="CDD" id="cd14728">
    <property type="entry name" value="Ere-like"/>
    <property type="match status" value="1"/>
</dbReference>
<sequence length="373" mass="40492">MSQDIRDFAPASCTLLGYGEPSHQEPAFPLRRNALFAELAGHGFRSIALETDRVAALAVDGFVRDGVGTLDTAMKEGFSHSFGELDANRRLVAWMRDHNEHLPAADRLAFHGFDASTEMMSAPSPRRYLEHARDYLGLDVDVAALAGDDERWSRTEAVMDPAASPGATPEADALRAIADDLLTTLHSRAPERIAATSRAEWVRVRTHLTAGLGLLRYHKQAAIDGAERYSRLSGTRDAIMAVNLLDIRDLEARRGPTMVFAHNSHLQRSTSTWNSAVANLVWSGAGAIVGSLLGEQYVFVAGSVGRSEALRLGEPEPETYEAALQNRVDGWGLVREVAPARTRTDAIPETGYFPLTAEILNGADAVLHISATT</sequence>
<dbReference type="InterPro" id="IPR052036">
    <property type="entry name" value="Hydrolase/PRTase-associated"/>
</dbReference>
<reference evidence="1 2" key="1">
    <citation type="submission" date="2023-12" db="EMBL/GenBank/DDBJ databases">
        <title>Amycolatopsis sp. V23-08.</title>
        <authorList>
            <person name="Somphong A."/>
        </authorList>
    </citation>
    <scope>NUCLEOTIDE SEQUENCE [LARGE SCALE GENOMIC DNA]</scope>
    <source>
        <strain evidence="1 2">V23-08</strain>
    </source>
</reference>
<keyword evidence="2" id="KW-1185">Reference proteome</keyword>
<dbReference type="SUPFAM" id="SSF159501">
    <property type="entry name" value="EreA/ChaN-like"/>
    <property type="match status" value="1"/>
</dbReference>
<protein>
    <submittedName>
        <fullName evidence="1">Erythromycin esterase family protein</fullName>
    </submittedName>
</protein>
<organism evidence="1 2">
    <name type="scientific">Amycolatopsis heterodermiae</name>
    <dbReference type="NCBI Taxonomy" id="3110235"/>
    <lineage>
        <taxon>Bacteria</taxon>
        <taxon>Bacillati</taxon>
        <taxon>Actinomycetota</taxon>
        <taxon>Actinomycetes</taxon>
        <taxon>Pseudonocardiales</taxon>
        <taxon>Pseudonocardiaceae</taxon>
        <taxon>Amycolatopsis</taxon>
    </lineage>
</organism>
<dbReference type="InterPro" id="IPR007815">
    <property type="entry name" value="Emycin_Estase"/>
</dbReference>
<accession>A0ABU5RDS6</accession>
<dbReference type="Proteomes" id="UP001304298">
    <property type="component" value="Unassembled WGS sequence"/>
</dbReference>
<evidence type="ECO:0000313" key="1">
    <source>
        <dbReference type="EMBL" id="MEA5364425.1"/>
    </source>
</evidence>
<proteinExistence type="predicted"/>
<dbReference type="PANTHER" id="PTHR31299:SF0">
    <property type="entry name" value="ESTERASE, PUTATIVE (AFU_ORTHOLOGUE AFUA_1G05850)-RELATED"/>
    <property type="match status" value="1"/>
</dbReference>